<organism evidence="2 3">
    <name type="scientific">Actinomadura litoris</name>
    <dbReference type="NCBI Taxonomy" id="2678616"/>
    <lineage>
        <taxon>Bacteria</taxon>
        <taxon>Bacillati</taxon>
        <taxon>Actinomycetota</taxon>
        <taxon>Actinomycetes</taxon>
        <taxon>Streptosporangiales</taxon>
        <taxon>Thermomonosporaceae</taxon>
        <taxon>Actinomadura</taxon>
    </lineage>
</organism>
<reference evidence="2 3" key="1">
    <citation type="submission" date="2019-11" db="EMBL/GenBank/DDBJ databases">
        <authorList>
            <person name="Cao P."/>
        </authorList>
    </citation>
    <scope>NUCLEOTIDE SEQUENCE [LARGE SCALE GENOMIC DNA]</scope>
    <source>
        <strain evidence="2 3">NEAU-AAG5</strain>
    </source>
</reference>
<evidence type="ECO:0000313" key="2">
    <source>
        <dbReference type="EMBL" id="MUN41087.1"/>
    </source>
</evidence>
<comment type="caution">
    <text evidence="2">The sequence shown here is derived from an EMBL/GenBank/DDBJ whole genome shotgun (WGS) entry which is preliminary data.</text>
</comment>
<dbReference type="Proteomes" id="UP000432015">
    <property type="component" value="Unassembled WGS sequence"/>
</dbReference>
<dbReference type="EMBL" id="WOFH01000013">
    <property type="protein sequence ID" value="MUN41087.1"/>
    <property type="molecule type" value="Genomic_DNA"/>
</dbReference>
<dbReference type="AlphaFoldDB" id="A0A7K1L9I3"/>
<feature type="region of interest" description="Disordered" evidence="1">
    <location>
        <begin position="12"/>
        <end position="34"/>
    </location>
</feature>
<accession>A0A7K1L9I3</accession>
<protein>
    <submittedName>
        <fullName evidence="2">Uncharacterized protein</fullName>
    </submittedName>
</protein>
<keyword evidence="3" id="KW-1185">Reference proteome</keyword>
<evidence type="ECO:0000256" key="1">
    <source>
        <dbReference type="SAM" id="MobiDB-lite"/>
    </source>
</evidence>
<gene>
    <name evidence="2" type="ORF">GNZ18_31450</name>
</gene>
<name>A0A7K1L9I3_9ACTN</name>
<proteinExistence type="predicted"/>
<sequence length="158" mass="16794">MTTLSLTGLGTAASAATPAPADGGQAIAAGGPQRAQRAGVEAPVLAGDVTYFRTRGDNPHITRGEVSVHGWWEKISGKATKAKVTVWLQAHKGAKWKTVATGKRTVGPGSSKRANAREKCKNRTTKVKFRTVVDVDIIGYTDGPEKWYSNGFTLKCKV</sequence>
<evidence type="ECO:0000313" key="3">
    <source>
        <dbReference type="Proteomes" id="UP000432015"/>
    </source>
</evidence>
<dbReference type="RefSeq" id="WP_156220277.1">
    <property type="nucleotide sequence ID" value="NZ_WOFH01000013.1"/>
</dbReference>